<protein>
    <submittedName>
        <fullName evidence="3">Cation efflux system protein CusC</fullName>
    </submittedName>
</protein>
<organism evidence="3 4">
    <name type="scientific">Aquisphaera giovannonii</name>
    <dbReference type="NCBI Taxonomy" id="406548"/>
    <lineage>
        <taxon>Bacteria</taxon>
        <taxon>Pseudomonadati</taxon>
        <taxon>Planctomycetota</taxon>
        <taxon>Planctomycetia</taxon>
        <taxon>Isosphaerales</taxon>
        <taxon>Isosphaeraceae</taxon>
        <taxon>Aquisphaera</taxon>
    </lineage>
</organism>
<evidence type="ECO:0000256" key="1">
    <source>
        <dbReference type="ARBA" id="ARBA00007613"/>
    </source>
</evidence>
<dbReference type="SUPFAM" id="SSF56954">
    <property type="entry name" value="Outer membrane efflux proteins (OEP)"/>
    <property type="match status" value="1"/>
</dbReference>
<evidence type="ECO:0000256" key="2">
    <source>
        <dbReference type="SAM" id="MobiDB-lite"/>
    </source>
</evidence>
<dbReference type="PANTHER" id="PTHR30203:SF30">
    <property type="entry name" value="OUTER MEMBRANE PROTEIN-RELATED"/>
    <property type="match status" value="1"/>
</dbReference>
<evidence type="ECO:0000313" key="4">
    <source>
        <dbReference type="Proteomes" id="UP000324233"/>
    </source>
</evidence>
<dbReference type="Pfam" id="PF02321">
    <property type="entry name" value="OEP"/>
    <property type="match status" value="2"/>
</dbReference>
<dbReference type="AlphaFoldDB" id="A0A5B9VUJ9"/>
<feature type="compositionally biased region" description="Low complexity" evidence="2">
    <location>
        <begin position="519"/>
        <end position="528"/>
    </location>
</feature>
<dbReference type="InterPro" id="IPR003423">
    <property type="entry name" value="OMP_efflux"/>
</dbReference>
<dbReference type="RefSeq" id="WP_210420359.1">
    <property type="nucleotide sequence ID" value="NZ_CP042997.1"/>
</dbReference>
<proteinExistence type="inferred from homology"/>
<dbReference type="KEGG" id="agv:OJF2_02290"/>
<keyword evidence="4" id="KW-1185">Reference proteome</keyword>
<dbReference type="Gene3D" id="2.20.200.10">
    <property type="entry name" value="Outer membrane efflux proteins (OEP)"/>
    <property type="match status" value="1"/>
</dbReference>
<dbReference type="GO" id="GO:0015562">
    <property type="term" value="F:efflux transmembrane transporter activity"/>
    <property type="evidence" value="ECO:0007669"/>
    <property type="project" value="InterPro"/>
</dbReference>
<feature type="compositionally biased region" description="Gly residues" evidence="2">
    <location>
        <begin position="529"/>
        <end position="545"/>
    </location>
</feature>
<dbReference type="EMBL" id="CP042997">
    <property type="protein sequence ID" value="QEH31764.1"/>
    <property type="molecule type" value="Genomic_DNA"/>
</dbReference>
<sequence length="648" mass="70693">MERSPSPTNARPRKRAILIAVTCGFLFILPSCAIPRLRNPKPGPQLPADFNGAASPDNSSAIKVEDFFQDPRLTGLMHQAVLGNQELRILNEDVQIASNEILARQGQYLPFVWMGGDAGMNRFSRYTFEGAVEEQLNILPGHRFPNPLPNFSFGPTFFWTPDIWRQLHNAKDAAAMRYYALGEQRSFFVTRLVAELADSYYELLALDKRLEILDQTIALQEQSLRIARAKMEAARGSELAVQRFLAEVRRNQGEKLVVRQSIIEVENRINFLTGRYPQPVERTNTDILDVTLQRLSVGVPSELLRNRPDVREAERQLAAAGLDVKVARKRFLPAMTITSGVGYSSFNPSYLLLSPNAIVANAASNLLVPVINRKAIKADYFSANARQLQSVYNYQRVVLNAFTEVVNRLNRVENYRKSLELRQQQLTALEKSVDVAQKLFQFARADYVDVLFAQRDLRDGRVSFVEIKQQQLAAVVDTYQALGGGSYLMPVSPPRPLLQEHKSHVWMWQWPWGKNPATLLGPPGTAAAGAGGAAPGQGAAPGAGAGDAAPPPPEGERGLATPPGAAPGGTTPGGKDPDSFPQRLPQPLPGDLGTPTPGEGPNPAPMPPADPGSPPPPDPNVSSTPGEGLPPGSLPPTPDPGDTIRPPR</sequence>
<dbReference type="Gene3D" id="1.20.1600.10">
    <property type="entry name" value="Outer membrane efflux proteins (OEP)"/>
    <property type="match status" value="1"/>
</dbReference>
<feature type="compositionally biased region" description="Low complexity" evidence="2">
    <location>
        <begin position="620"/>
        <end position="631"/>
    </location>
</feature>
<evidence type="ECO:0000313" key="3">
    <source>
        <dbReference type="EMBL" id="QEH31764.1"/>
    </source>
</evidence>
<name>A0A5B9VUJ9_9BACT</name>
<reference evidence="3 4" key="1">
    <citation type="submission" date="2019-08" db="EMBL/GenBank/DDBJ databases">
        <title>Deep-cultivation of Planctomycetes and their phenomic and genomic characterization uncovers novel biology.</title>
        <authorList>
            <person name="Wiegand S."/>
            <person name="Jogler M."/>
            <person name="Boedeker C."/>
            <person name="Pinto D."/>
            <person name="Vollmers J."/>
            <person name="Rivas-Marin E."/>
            <person name="Kohn T."/>
            <person name="Peeters S.H."/>
            <person name="Heuer A."/>
            <person name="Rast P."/>
            <person name="Oberbeckmann S."/>
            <person name="Bunk B."/>
            <person name="Jeske O."/>
            <person name="Meyerdierks A."/>
            <person name="Storesund J.E."/>
            <person name="Kallscheuer N."/>
            <person name="Luecker S."/>
            <person name="Lage O.M."/>
            <person name="Pohl T."/>
            <person name="Merkel B.J."/>
            <person name="Hornburger P."/>
            <person name="Mueller R.-W."/>
            <person name="Bruemmer F."/>
            <person name="Labrenz M."/>
            <person name="Spormann A.M."/>
            <person name="Op den Camp H."/>
            <person name="Overmann J."/>
            <person name="Amann R."/>
            <person name="Jetten M.S.M."/>
            <person name="Mascher T."/>
            <person name="Medema M.H."/>
            <person name="Devos D.P."/>
            <person name="Kaster A.-K."/>
            <person name="Ovreas L."/>
            <person name="Rohde M."/>
            <person name="Galperin M.Y."/>
            <person name="Jogler C."/>
        </authorList>
    </citation>
    <scope>NUCLEOTIDE SEQUENCE [LARGE SCALE GENOMIC DNA]</scope>
    <source>
        <strain evidence="3 4">OJF2</strain>
    </source>
</reference>
<dbReference type="Proteomes" id="UP000324233">
    <property type="component" value="Chromosome"/>
</dbReference>
<gene>
    <name evidence="3" type="primary">cusC</name>
    <name evidence="3" type="ORF">OJF2_02290</name>
</gene>
<dbReference type="InterPro" id="IPR010131">
    <property type="entry name" value="MdtP/NodT-like"/>
</dbReference>
<accession>A0A5B9VUJ9</accession>
<dbReference type="PANTHER" id="PTHR30203">
    <property type="entry name" value="OUTER MEMBRANE CATION EFFLUX PROTEIN"/>
    <property type="match status" value="1"/>
</dbReference>
<feature type="region of interest" description="Disordered" evidence="2">
    <location>
        <begin position="519"/>
        <end position="648"/>
    </location>
</feature>
<comment type="similarity">
    <text evidence="1">Belongs to the outer membrane factor (OMF) (TC 1.B.17) family.</text>
</comment>
<feature type="compositionally biased region" description="Pro residues" evidence="2">
    <location>
        <begin position="598"/>
        <end position="619"/>
    </location>
</feature>